<evidence type="ECO:0000313" key="3">
    <source>
        <dbReference type="Proteomes" id="UP000235145"/>
    </source>
</evidence>
<dbReference type="InterPro" id="IPR026960">
    <property type="entry name" value="RVT-Znf"/>
</dbReference>
<evidence type="ECO:0000313" key="2">
    <source>
        <dbReference type="EMBL" id="KAJ0225469.1"/>
    </source>
</evidence>
<dbReference type="AlphaFoldDB" id="A0A9R1XWU4"/>
<name>A0A9R1XWU4_LACSA</name>
<dbReference type="Proteomes" id="UP000235145">
    <property type="component" value="Unassembled WGS sequence"/>
</dbReference>
<dbReference type="EMBL" id="NBSK02000001">
    <property type="protein sequence ID" value="KAJ0225469.1"/>
    <property type="molecule type" value="Genomic_DNA"/>
</dbReference>
<accession>A0A9R1XWU4</accession>
<gene>
    <name evidence="2" type="ORF">LSAT_V11C100035260</name>
</gene>
<sequence>MIHGWGQGTLRQNIKPYLDWKQGKDVGYPTKLLIRPMYGVESLDQPTWSVVCALSRVVSDIRLGTGSDHWSCKLTVDGKHLVSSLRKIVDATHVNILNIPGTSNIVWCKAVPIKVLCFIWRAAQDRIPIAVALEKRGIVVNSTLCCSCIRMPECADHILMGWPFATVIRNNILGWCGQNSANASTSAQNSIKNVYDLLHLAATWCNSQRNKESFVAICYGLLWNLWRFMNKRLFQMEGISPIQGTDCIKSMLKHRSKNGICNWVKWLDSPFSDL</sequence>
<dbReference type="Pfam" id="PF13966">
    <property type="entry name" value="zf-RVT"/>
    <property type="match status" value="1"/>
</dbReference>
<evidence type="ECO:0000259" key="1">
    <source>
        <dbReference type="Pfam" id="PF13966"/>
    </source>
</evidence>
<proteinExistence type="predicted"/>
<reference evidence="2 3" key="1">
    <citation type="journal article" date="2017" name="Nat. Commun.">
        <title>Genome assembly with in vitro proximity ligation data and whole-genome triplication in lettuce.</title>
        <authorList>
            <person name="Reyes-Chin-Wo S."/>
            <person name="Wang Z."/>
            <person name="Yang X."/>
            <person name="Kozik A."/>
            <person name="Arikit S."/>
            <person name="Song C."/>
            <person name="Xia L."/>
            <person name="Froenicke L."/>
            <person name="Lavelle D.O."/>
            <person name="Truco M.J."/>
            <person name="Xia R."/>
            <person name="Zhu S."/>
            <person name="Xu C."/>
            <person name="Xu H."/>
            <person name="Xu X."/>
            <person name="Cox K."/>
            <person name="Korf I."/>
            <person name="Meyers B.C."/>
            <person name="Michelmore R.W."/>
        </authorList>
    </citation>
    <scope>NUCLEOTIDE SEQUENCE [LARGE SCALE GENOMIC DNA]</scope>
    <source>
        <strain evidence="3">cv. Salinas</strain>
        <tissue evidence="2">Seedlings</tissue>
    </source>
</reference>
<feature type="domain" description="Reverse transcriptase zinc-binding" evidence="1">
    <location>
        <begin position="103"/>
        <end position="165"/>
    </location>
</feature>
<organism evidence="2 3">
    <name type="scientific">Lactuca sativa</name>
    <name type="common">Garden lettuce</name>
    <dbReference type="NCBI Taxonomy" id="4236"/>
    <lineage>
        <taxon>Eukaryota</taxon>
        <taxon>Viridiplantae</taxon>
        <taxon>Streptophyta</taxon>
        <taxon>Embryophyta</taxon>
        <taxon>Tracheophyta</taxon>
        <taxon>Spermatophyta</taxon>
        <taxon>Magnoliopsida</taxon>
        <taxon>eudicotyledons</taxon>
        <taxon>Gunneridae</taxon>
        <taxon>Pentapetalae</taxon>
        <taxon>asterids</taxon>
        <taxon>campanulids</taxon>
        <taxon>Asterales</taxon>
        <taxon>Asteraceae</taxon>
        <taxon>Cichorioideae</taxon>
        <taxon>Cichorieae</taxon>
        <taxon>Lactucinae</taxon>
        <taxon>Lactuca</taxon>
    </lineage>
</organism>
<keyword evidence="3" id="KW-1185">Reference proteome</keyword>
<protein>
    <recommendedName>
        <fullName evidence="1">Reverse transcriptase zinc-binding domain-containing protein</fullName>
    </recommendedName>
</protein>
<comment type="caution">
    <text evidence="2">The sequence shown here is derived from an EMBL/GenBank/DDBJ whole genome shotgun (WGS) entry which is preliminary data.</text>
</comment>